<dbReference type="RefSeq" id="WP_116009226.1">
    <property type="nucleotide sequence ID" value="NZ_QUOU01000001.1"/>
</dbReference>
<dbReference type="Proteomes" id="UP000256478">
    <property type="component" value="Unassembled WGS sequence"/>
</dbReference>
<dbReference type="AlphaFoldDB" id="A0A3E0TUP8"/>
<accession>A0A3E0TUP8</accession>
<sequence>MSLTSKLSRLFRGANAAHQVGLAFRQDALAVCYALEADTFDYQQYPVVNNDQLLALSKLQAEHKTAAQGHLVLAPAQYQIVQVDKPNVPEDELNGALKWQVNDLVHVAPDEMILDYFSGPTLSGGVEKINVVVAAKAHLQSLVEQLDGSSIELTTITTEEFAFASLVPFQEHAVLLVCQQPNEEIVILIVKHGRIFFHRRLRGYAQLASKTVEELSFGVIDTLSLEIQRSSDYFERQLKQAPIKEIQVILPIKTKDYIVTKLAENTNTPVAAFTFSEQHQDKGMYAVAIGASQLSANQLSTEEQVIHD</sequence>
<dbReference type="Gene3D" id="3.30.1490.300">
    <property type="match status" value="1"/>
</dbReference>
<dbReference type="EMBL" id="QUOU01000001">
    <property type="protein sequence ID" value="REL28174.1"/>
    <property type="molecule type" value="Genomic_DNA"/>
</dbReference>
<protein>
    <recommendedName>
        <fullName evidence="3">MSHA biogenesis protein MshI</fullName>
    </recommendedName>
</protein>
<dbReference type="Gene3D" id="3.30.420.40">
    <property type="match status" value="2"/>
</dbReference>
<comment type="caution">
    <text evidence="1">The sequence shown here is derived from an EMBL/GenBank/DDBJ whole genome shotgun (WGS) entry which is preliminary data.</text>
</comment>
<gene>
    <name evidence="1" type="ORF">DXX93_17455</name>
</gene>
<dbReference type="OrthoDB" id="5296002at2"/>
<dbReference type="InterPro" id="IPR043129">
    <property type="entry name" value="ATPase_NBD"/>
</dbReference>
<name>A0A3E0TUP8_9GAMM</name>
<evidence type="ECO:0000313" key="1">
    <source>
        <dbReference type="EMBL" id="REL28174.1"/>
    </source>
</evidence>
<evidence type="ECO:0000313" key="2">
    <source>
        <dbReference type="Proteomes" id="UP000256478"/>
    </source>
</evidence>
<organism evidence="1 2">
    <name type="scientific">Thalassotalea euphylliae</name>
    <dbReference type="NCBI Taxonomy" id="1655234"/>
    <lineage>
        <taxon>Bacteria</taxon>
        <taxon>Pseudomonadati</taxon>
        <taxon>Pseudomonadota</taxon>
        <taxon>Gammaproteobacteria</taxon>
        <taxon>Alteromonadales</taxon>
        <taxon>Colwelliaceae</taxon>
        <taxon>Thalassotalea</taxon>
    </lineage>
</organism>
<dbReference type="SUPFAM" id="SSF53067">
    <property type="entry name" value="Actin-like ATPase domain"/>
    <property type="match status" value="1"/>
</dbReference>
<evidence type="ECO:0008006" key="3">
    <source>
        <dbReference type="Google" id="ProtNLM"/>
    </source>
</evidence>
<proteinExistence type="predicted"/>
<reference evidence="1 2" key="1">
    <citation type="submission" date="2018-08" db="EMBL/GenBank/DDBJ databases">
        <title>Thalassotalea euphylliae genome.</title>
        <authorList>
            <person name="Summers S."/>
            <person name="Rice S.A."/>
            <person name="Freckelton M.L."/>
            <person name="Nedved B.T."/>
            <person name="Hadfield M.G."/>
        </authorList>
    </citation>
    <scope>NUCLEOTIDE SEQUENCE [LARGE SCALE GENOMIC DNA]</scope>
    <source>
        <strain evidence="1 2">H1</strain>
    </source>
</reference>